<comment type="caution">
    <text evidence="2">The sequence shown here is derived from an EMBL/GenBank/DDBJ whole genome shotgun (WGS) entry which is preliminary data.</text>
</comment>
<proteinExistence type="predicted"/>
<gene>
    <name evidence="2" type="ORF">PPACK8108_LOCUS16095</name>
</gene>
<evidence type="ECO:0000313" key="2">
    <source>
        <dbReference type="EMBL" id="CAH7682926.1"/>
    </source>
</evidence>
<keyword evidence="1" id="KW-0732">Signal</keyword>
<evidence type="ECO:0000256" key="1">
    <source>
        <dbReference type="SAM" id="SignalP"/>
    </source>
</evidence>
<dbReference type="Proteomes" id="UP001153365">
    <property type="component" value="Unassembled WGS sequence"/>
</dbReference>
<sequence>MKSYIPFIVTILLLAELSARNIKLSSRIDQGVLSCTTYSDTNTDAASCNNLTNIYCAQCEPGKTVGNNCVKKLESVANQTVVTNLTVINNNNNSSRSTQGCTISFKKDEDGSYICQNDDGTFGCESYRRSPITCEGCVDA</sequence>
<organism evidence="2 3">
    <name type="scientific">Phakopsora pachyrhizi</name>
    <name type="common">Asian soybean rust disease fungus</name>
    <dbReference type="NCBI Taxonomy" id="170000"/>
    <lineage>
        <taxon>Eukaryota</taxon>
        <taxon>Fungi</taxon>
        <taxon>Dikarya</taxon>
        <taxon>Basidiomycota</taxon>
        <taxon>Pucciniomycotina</taxon>
        <taxon>Pucciniomycetes</taxon>
        <taxon>Pucciniales</taxon>
        <taxon>Phakopsoraceae</taxon>
        <taxon>Phakopsora</taxon>
    </lineage>
</organism>
<keyword evidence="3" id="KW-1185">Reference proteome</keyword>
<feature type="chain" id="PRO_5043717870" evidence="1">
    <location>
        <begin position="20"/>
        <end position="140"/>
    </location>
</feature>
<protein>
    <submittedName>
        <fullName evidence="2">Expressed protein</fullName>
    </submittedName>
</protein>
<feature type="signal peptide" evidence="1">
    <location>
        <begin position="1"/>
        <end position="19"/>
    </location>
</feature>
<evidence type="ECO:0000313" key="3">
    <source>
        <dbReference type="Proteomes" id="UP001153365"/>
    </source>
</evidence>
<reference evidence="2" key="1">
    <citation type="submission" date="2022-06" db="EMBL/GenBank/DDBJ databases">
        <authorList>
            <consortium name="SYNGENTA / RWTH Aachen University"/>
        </authorList>
    </citation>
    <scope>NUCLEOTIDE SEQUENCE</scope>
</reference>
<name>A0AAV0BAG6_PHAPC</name>
<dbReference type="EMBL" id="CALTRL010004341">
    <property type="protein sequence ID" value="CAH7682926.1"/>
    <property type="molecule type" value="Genomic_DNA"/>
</dbReference>
<dbReference type="AlphaFoldDB" id="A0AAV0BAG6"/>
<accession>A0AAV0BAG6</accession>